<dbReference type="InterPro" id="IPR036390">
    <property type="entry name" value="WH_DNA-bd_sf"/>
</dbReference>
<accession>A0AB35MIG0</accession>
<dbReference type="InterPro" id="IPR000835">
    <property type="entry name" value="HTH_MarR-typ"/>
</dbReference>
<dbReference type="AlphaFoldDB" id="A0AB35MIG0"/>
<gene>
    <name evidence="2" type="ORF">QQ002_08100</name>
</gene>
<protein>
    <submittedName>
        <fullName evidence="2">MarR family winged helix-turn-helix transcriptional regulator</fullName>
    </submittedName>
</protein>
<dbReference type="Proteomes" id="UP001172756">
    <property type="component" value="Unassembled WGS sequence"/>
</dbReference>
<comment type="caution">
    <text evidence="2">The sequence shown here is derived from an EMBL/GenBank/DDBJ whole genome shotgun (WGS) entry which is preliminary data.</text>
</comment>
<dbReference type="RefSeq" id="WP_301160335.1">
    <property type="nucleotide sequence ID" value="NZ_JAUHQB010000004.1"/>
</dbReference>
<dbReference type="GO" id="GO:0006950">
    <property type="term" value="P:response to stress"/>
    <property type="evidence" value="ECO:0007669"/>
    <property type="project" value="TreeGrafter"/>
</dbReference>
<evidence type="ECO:0000259" key="1">
    <source>
        <dbReference type="PROSITE" id="PS50995"/>
    </source>
</evidence>
<dbReference type="InterPro" id="IPR036388">
    <property type="entry name" value="WH-like_DNA-bd_sf"/>
</dbReference>
<proteinExistence type="predicted"/>
<dbReference type="PANTHER" id="PTHR33164">
    <property type="entry name" value="TRANSCRIPTIONAL REGULATOR, MARR FAMILY"/>
    <property type="match status" value="1"/>
</dbReference>
<dbReference type="InterPro" id="IPR039422">
    <property type="entry name" value="MarR/SlyA-like"/>
</dbReference>
<dbReference type="Gene3D" id="1.10.10.10">
    <property type="entry name" value="Winged helix-like DNA-binding domain superfamily/Winged helix DNA-binding domain"/>
    <property type="match status" value="1"/>
</dbReference>
<dbReference type="SUPFAM" id="SSF46785">
    <property type="entry name" value="Winged helix' DNA-binding domain"/>
    <property type="match status" value="1"/>
</dbReference>
<dbReference type="EMBL" id="JAUHQB010000004">
    <property type="protein sequence ID" value="MDN4483495.1"/>
    <property type="molecule type" value="Genomic_DNA"/>
</dbReference>
<feature type="domain" description="HTH marR-type" evidence="1">
    <location>
        <begin position="1"/>
        <end position="140"/>
    </location>
</feature>
<name>A0AB35MIG0_9MICO</name>
<dbReference type="PRINTS" id="PR00598">
    <property type="entry name" value="HTHMARR"/>
</dbReference>
<evidence type="ECO:0000313" key="2">
    <source>
        <dbReference type="EMBL" id="MDN4483495.1"/>
    </source>
</evidence>
<reference evidence="2 3" key="1">
    <citation type="submission" date="2023-06" db="EMBL/GenBank/DDBJ databases">
        <title>SYSU T0a273.</title>
        <authorList>
            <person name="Gao L."/>
            <person name="Fang B.-Z."/>
            <person name="Li W.-J."/>
        </authorList>
    </citation>
    <scope>NUCLEOTIDE SEQUENCE [LARGE SCALE GENOMIC DNA]</scope>
    <source>
        <strain evidence="2 3">SYSU T0a273</strain>
    </source>
</reference>
<dbReference type="PANTHER" id="PTHR33164:SF95">
    <property type="entry name" value="TRANSCRIPTIONAL REGULATOR"/>
    <property type="match status" value="1"/>
</dbReference>
<sequence length="141" mass="15816">MTDPEQEPQRHTGYLIRRAQQAHVATWTRMVSTEISSVQYSVLVILDQRGEASQRDLCDAVDLDRSTIADLVRRMEGRGLIERRRDPDDARRNTVSLTSLGGAERERLRPLVAAADAELTAALSPAELVALREGLRRLLAR</sequence>
<dbReference type="SMART" id="SM00347">
    <property type="entry name" value="HTH_MARR"/>
    <property type="match status" value="1"/>
</dbReference>
<dbReference type="PROSITE" id="PS50995">
    <property type="entry name" value="HTH_MARR_2"/>
    <property type="match status" value="1"/>
</dbReference>
<dbReference type="Pfam" id="PF01047">
    <property type="entry name" value="MarR"/>
    <property type="match status" value="1"/>
</dbReference>
<organism evidence="2 3">
    <name type="scientific">Demequina lignilytica</name>
    <dbReference type="NCBI Taxonomy" id="3051663"/>
    <lineage>
        <taxon>Bacteria</taxon>
        <taxon>Bacillati</taxon>
        <taxon>Actinomycetota</taxon>
        <taxon>Actinomycetes</taxon>
        <taxon>Micrococcales</taxon>
        <taxon>Demequinaceae</taxon>
        <taxon>Demequina</taxon>
    </lineage>
</organism>
<evidence type="ECO:0000313" key="3">
    <source>
        <dbReference type="Proteomes" id="UP001172756"/>
    </source>
</evidence>
<dbReference type="GO" id="GO:0003700">
    <property type="term" value="F:DNA-binding transcription factor activity"/>
    <property type="evidence" value="ECO:0007669"/>
    <property type="project" value="InterPro"/>
</dbReference>